<dbReference type="EMBL" id="HBIE01032914">
    <property type="protein sequence ID" value="CAE0315075.1"/>
    <property type="molecule type" value="Transcribed_RNA"/>
</dbReference>
<dbReference type="PANTHER" id="PTHR33970:SF1">
    <property type="entry name" value="VIOLAXANTHIN DE-EPOXIDASE, CHLOROPLASTIC"/>
    <property type="match status" value="1"/>
</dbReference>
<reference evidence="2" key="1">
    <citation type="submission" date="2021-01" db="EMBL/GenBank/DDBJ databases">
        <authorList>
            <person name="Corre E."/>
            <person name="Pelletier E."/>
            <person name="Niang G."/>
            <person name="Scheremetjew M."/>
            <person name="Finn R."/>
            <person name="Kale V."/>
            <person name="Holt S."/>
            <person name="Cochrane G."/>
            <person name="Meng A."/>
            <person name="Brown T."/>
            <person name="Cohen L."/>
        </authorList>
    </citation>
    <scope>NUCLEOTIDE SEQUENCE</scope>
    <source>
        <strain evidence="2">Fehren 1</strain>
    </source>
</reference>
<dbReference type="Gene3D" id="2.40.128.20">
    <property type="match status" value="1"/>
</dbReference>
<dbReference type="Pfam" id="PF07137">
    <property type="entry name" value="VDE"/>
    <property type="match status" value="1"/>
</dbReference>
<proteinExistence type="predicted"/>
<dbReference type="AlphaFoldDB" id="A0A7S3I6F7"/>
<dbReference type="SUPFAM" id="SSF50814">
    <property type="entry name" value="Lipocalins"/>
    <property type="match status" value="1"/>
</dbReference>
<organism evidence="2">
    <name type="scientific">Favella ehrenbergii</name>
    <dbReference type="NCBI Taxonomy" id="182087"/>
    <lineage>
        <taxon>Eukaryota</taxon>
        <taxon>Sar</taxon>
        <taxon>Alveolata</taxon>
        <taxon>Ciliophora</taxon>
        <taxon>Intramacronucleata</taxon>
        <taxon>Spirotrichea</taxon>
        <taxon>Choreotrichia</taxon>
        <taxon>Tintinnida</taxon>
        <taxon>Xystonellidae</taxon>
        <taxon>Favella</taxon>
    </lineage>
</organism>
<dbReference type="GO" id="GO:0046422">
    <property type="term" value="F:violaxanthin de-epoxidase activity"/>
    <property type="evidence" value="ECO:0007669"/>
    <property type="project" value="InterPro"/>
</dbReference>
<gene>
    <name evidence="2" type="ORF">FEHR0123_LOCUS10002</name>
</gene>
<dbReference type="GO" id="GO:0010028">
    <property type="term" value="P:xanthophyll cycle"/>
    <property type="evidence" value="ECO:0007669"/>
    <property type="project" value="InterPro"/>
</dbReference>
<sequence>MKNLPDTVKDVADNTNLAVDFFDSLADMHELDFLPVKNTTCITLHCSADIAACLAAGDCRGNLECEAACPAHDFFCQFTCTQSYPSNAFDTMFSCLFVEHGCLWLPPPEPINNATCRDHTPVAEIDEAGLEGTWYVVSGFNPVYDCFACQMETFTVKDGQVSYTANFNMAATNGTEIWPSAEMSGNITGGVVELYGFDHGLPDHQSWNVMYQTEDTLVTYYCGDVLDQWHFEGLIVMSKTTSLNMERMDDIRAVLASLDISEDEMCQLSPANDCPAAIPAITFTQ</sequence>
<name>A0A7S3I6F7_9SPIT</name>
<dbReference type="InterPro" id="IPR010788">
    <property type="entry name" value="VDE_dom"/>
</dbReference>
<feature type="domain" description="VDE lipocalin" evidence="1">
    <location>
        <begin position="39"/>
        <end position="267"/>
    </location>
</feature>
<evidence type="ECO:0000259" key="1">
    <source>
        <dbReference type="Pfam" id="PF07137"/>
    </source>
</evidence>
<dbReference type="InterPro" id="IPR044682">
    <property type="entry name" value="VDE"/>
</dbReference>
<dbReference type="PANTHER" id="PTHR33970">
    <property type="entry name" value="VIOLAXANTHIN DE-EPOXIDASE, CHLOROPLASTIC-RELATED"/>
    <property type="match status" value="1"/>
</dbReference>
<accession>A0A7S3I6F7</accession>
<evidence type="ECO:0000313" key="2">
    <source>
        <dbReference type="EMBL" id="CAE0315075.1"/>
    </source>
</evidence>
<dbReference type="InterPro" id="IPR012674">
    <property type="entry name" value="Calycin"/>
</dbReference>
<protein>
    <recommendedName>
        <fullName evidence="1">VDE lipocalin domain-containing protein</fullName>
    </recommendedName>
</protein>